<keyword evidence="1" id="KW-1133">Transmembrane helix</keyword>
<dbReference type="AlphaFoldDB" id="A0A1P8U5J3"/>
<dbReference type="KEGG" id="maur:BOH66_03200"/>
<evidence type="ECO:0000313" key="3">
    <source>
        <dbReference type="Proteomes" id="UP000187185"/>
    </source>
</evidence>
<feature type="transmembrane region" description="Helical" evidence="1">
    <location>
        <begin position="70"/>
        <end position="90"/>
    </location>
</feature>
<evidence type="ECO:0000256" key="1">
    <source>
        <dbReference type="SAM" id="Phobius"/>
    </source>
</evidence>
<dbReference type="RefSeq" id="WP_076689224.1">
    <property type="nucleotide sequence ID" value="NZ_CP018762.1"/>
</dbReference>
<sequence>MTTQLATAQTARIRALIVVGVALVTAGLYSIVTLLYSVFARYMYVEDLDLGLDENTVFVLTRITPTDRGILILGGILALLGVAALIAAAIRGRYRRRSGFVPA</sequence>
<keyword evidence="1" id="KW-0812">Transmembrane</keyword>
<evidence type="ECO:0000313" key="2">
    <source>
        <dbReference type="EMBL" id="APZ33393.1"/>
    </source>
</evidence>
<dbReference type="Proteomes" id="UP000187185">
    <property type="component" value="Chromosome"/>
</dbReference>
<keyword evidence="3" id="KW-1185">Reference proteome</keyword>
<protein>
    <submittedName>
        <fullName evidence="2">Uncharacterized protein</fullName>
    </submittedName>
</protein>
<organism evidence="2 3">
    <name type="scientific">Microbacterium aurum</name>
    <dbReference type="NCBI Taxonomy" id="36805"/>
    <lineage>
        <taxon>Bacteria</taxon>
        <taxon>Bacillati</taxon>
        <taxon>Actinomycetota</taxon>
        <taxon>Actinomycetes</taxon>
        <taxon>Micrococcales</taxon>
        <taxon>Microbacteriaceae</taxon>
        <taxon>Microbacterium</taxon>
    </lineage>
</organism>
<keyword evidence="1" id="KW-0472">Membrane</keyword>
<reference evidence="2 3" key="1">
    <citation type="submission" date="2016-12" db="EMBL/GenBank/DDBJ databases">
        <title>Complete genome sequence of Microbacterium aurum KACC 15219.</title>
        <authorList>
            <person name="Jung Y."/>
            <person name="Shin J.-H."/>
            <person name="Lee Y.-J."/>
            <person name="Yi H."/>
            <person name="Bahn Y.-S."/>
            <person name="Kim J.F."/>
            <person name="Lee D.-W."/>
        </authorList>
    </citation>
    <scope>NUCLEOTIDE SEQUENCE [LARGE SCALE GENOMIC DNA]</scope>
    <source>
        <strain evidence="2 3">KACC 15219</strain>
    </source>
</reference>
<name>A0A1P8U5J3_9MICO</name>
<accession>A0A1P8U5J3</accession>
<feature type="transmembrane region" description="Helical" evidence="1">
    <location>
        <begin position="15"/>
        <end position="39"/>
    </location>
</feature>
<dbReference type="STRING" id="36805.BOH66_03200"/>
<dbReference type="EMBL" id="CP018762">
    <property type="protein sequence ID" value="APZ33393.1"/>
    <property type="molecule type" value="Genomic_DNA"/>
</dbReference>
<gene>
    <name evidence="2" type="ORF">BOH66_03200</name>
</gene>
<proteinExistence type="predicted"/>